<name>A0ABP4HWV0_9ACTN</name>
<evidence type="ECO:0000259" key="2">
    <source>
        <dbReference type="PROSITE" id="PS50531"/>
    </source>
</evidence>
<organism evidence="3 4">
    <name type="scientific">Streptomyces javensis</name>
    <dbReference type="NCBI Taxonomy" id="114698"/>
    <lineage>
        <taxon>Bacteria</taxon>
        <taxon>Bacillati</taxon>
        <taxon>Actinomycetota</taxon>
        <taxon>Actinomycetes</taxon>
        <taxon>Kitasatosporales</taxon>
        <taxon>Streptomycetaceae</taxon>
        <taxon>Streptomyces</taxon>
        <taxon>Streptomyces violaceusniger group</taxon>
    </lineage>
</organism>
<dbReference type="PANTHER" id="PTHR33498:SF1">
    <property type="entry name" value="TRANSPOSASE FOR INSERTION SEQUENCE ELEMENT IS1557"/>
    <property type="match status" value="1"/>
</dbReference>
<feature type="domain" description="HTH IS21-type" evidence="2">
    <location>
        <begin position="300"/>
        <end position="364"/>
    </location>
</feature>
<evidence type="ECO:0000313" key="4">
    <source>
        <dbReference type="Proteomes" id="UP001500282"/>
    </source>
</evidence>
<dbReference type="NCBIfam" id="NF033550">
    <property type="entry name" value="transpos_ISL3"/>
    <property type="match status" value="1"/>
</dbReference>
<keyword evidence="4" id="KW-1185">Reference proteome</keyword>
<accession>A0ABP4HWV0</accession>
<evidence type="ECO:0000256" key="1">
    <source>
        <dbReference type="SAM" id="MobiDB-lite"/>
    </source>
</evidence>
<dbReference type="Pfam" id="PF14690">
    <property type="entry name" value="Zn_ribbon_ISL3"/>
    <property type="match status" value="1"/>
</dbReference>
<dbReference type="Gene3D" id="1.10.10.60">
    <property type="entry name" value="Homeodomain-like"/>
    <property type="match status" value="1"/>
</dbReference>
<feature type="region of interest" description="Disordered" evidence="1">
    <location>
        <begin position="278"/>
        <end position="298"/>
    </location>
</feature>
<dbReference type="Proteomes" id="UP001500282">
    <property type="component" value="Unassembled WGS sequence"/>
</dbReference>
<reference evidence="4" key="1">
    <citation type="journal article" date="2019" name="Int. J. Syst. Evol. Microbiol.">
        <title>The Global Catalogue of Microorganisms (GCM) 10K type strain sequencing project: providing services to taxonomists for standard genome sequencing and annotation.</title>
        <authorList>
            <consortium name="The Broad Institute Genomics Platform"/>
            <consortium name="The Broad Institute Genome Sequencing Center for Infectious Disease"/>
            <person name="Wu L."/>
            <person name="Ma J."/>
        </authorList>
    </citation>
    <scope>NUCLEOTIDE SEQUENCE [LARGE SCALE GENOMIC DNA]</scope>
    <source>
        <strain evidence="4">JCM 11448</strain>
    </source>
</reference>
<dbReference type="EMBL" id="BAAAIH010000036">
    <property type="protein sequence ID" value="GAA1286080.1"/>
    <property type="molecule type" value="Genomic_DNA"/>
</dbReference>
<feature type="compositionally biased region" description="Low complexity" evidence="1">
    <location>
        <begin position="278"/>
        <end position="293"/>
    </location>
</feature>
<dbReference type="InterPro" id="IPR017894">
    <property type="entry name" value="HTH_IS21_transposase_type"/>
</dbReference>
<dbReference type="PANTHER" id="PTHR33498">
    <property type="entry name" value="TRANSPOSASE FOR INSERTION SEQUENCE ELEMENT IS1557"/>
    <property type="match status" value="1"/>
</dbReference>
<dbReference type="InterPro" id="IPR029261">
    <property type="entry name" value="Transposase_Znf"/>
</dbReference>
<dbReference type="Pfam" id="PF01610">
    <property type="entry name" value="DDE_Tnp_ISL3"/>
    <property type="match status" value="2"/>
</dbReference>
<sequence>MGKSTVDLKELLFPGVADVVIASVEAEPGVIRVAARSTARGARCPGCRGWSERVHGSYQRHPAHLPTAGKAVALALTVRRFLCGNRECPRRTFAEQVAGLTRPYAHRTERQRSTLARIALALAGRADARLAHLLGMNADRDTLLRLIRALPDPDRPTPRVLGVDDFAFRRGHTYGTILIDIDTHRPIDVLPDREAATLARWLADHPGVEVICRDRSTAYADGARAGAPNAEHCADRWHLFYNLVEAVEKTVIRHRALLPEPEPPDDRPAVTAEDVRAAASTARTTAAPRTSGRISDRTRERHQTIHELHHNGHSLRGIAAQLGLARNTVRRFLRAATADDLLVGKWTGRTSILDPHKPFLHQRWAEGCTTARRLFQELRDRGYTGGESVVKAYIRQLRDTFPRTDRPPRRHPSVREVTSWITRHPDRIADHQAERLRTILGRCPELEKTAHHVRTFAELMTRRHGDQLEEWMSKVQAADLPDLHSFVTGLRQDTQAVTNGLTLPYSSGLVEGAVNRKMLKRQMFGRAKLPLLRKRILLS</sequence>
<comment type="caution">
    <text evidence="3">The sequence shown here is derived from an EMBL/GenBank/DDBJ whole genome shotgun (WGS) entry which is preliminary data.</text>
</comment>
<dbReference type="PROSITE" id="PS50531">
    <property type="entry name" value="HTH_IS21"/>
    <property type="match status" value="1"/>
</dbReference>
<protein>
    <submittedName>
        <fullName evidence="3">ISL3 family transposase</fullName>
    </submittedName>
</protein>
<proteinExistence type="predicted"/>
<dbReference type="InterPro" id="IPR047951">
    <property type="entry name" value="Transpos_ISL3"/>
</dbReference>
<dbReference type="InterPro" id="IPR002560">
    <property type="entry name" value="Transposase_DDE"/>
</dbReference>
<gene>
    <name evidence="3" type="ORF">GCM10009579_55770</name>
</gene>
<evidence type="ECO:0000313" key="3">
    <source>
        <dbReference type="EMBL" id="GAA1286080.1"/>
    </source>
</evidence>